<evidence type="ECO:0000256" key="10">
    <source>
        <dbReference type="PIRSR" id="PIRSR500134-3"/>
    </source>
</evidence>
<dbReference type="GO" id="GO:0003979">
    <property type="term" value="F:UDP-glucose 6-dehydrogenase activity"/>
    <property type="evidence" value="ECO:0007669"/>
    <property type="project" value="UniProtKB-EC"/>
</dbReference>
<evidence type="ECO:0000256" key="3">
    <source>
        <dbReference type="ARBA" id="ARBA00012954"/>
    </source>
</evidence>
<comment type="caution">
    <text evidence="12">The sequence shown here is derived from an EMBL/GenBank/DDBJ whole genome shotgun (WGS) entry which is preliminary data.</text>
</comment>
<dbReference type="Gene3D" id="1.20.5.100">
    <property type="entry name" value="Cytochrome c1, transmembrane anchor, C-terminal"/>
    <property type="match status" value="1"/>
</dbReference>
<feature type="binding site" evidence="10">
    <location>
        <position position="281"/>
    </location>
    <ligand>
        <name>NAD(+)</name>
        <dbReference type="ChEBI" id="CHEBI:57540"/>
    </ligand>
</feature>
<feature type="binding site" evidence="10">
    <location>
        <position position="345"/>
    </location>
    <ligand>
        <name>NAD(+)</name>
        <dbReference type="ChEBI" id="CHEBI:57540"/>
    </ligand>
</feature>
<protein>
    <recommendedName>
        <fullName evidence="3 7">UDP-glucose 6-dehydrogenase</fullName>
        <ecNumber evidence="3 7">1.1.1.22</ecNumber>
    </recommendedName>
</protein>
<evidence type="ECO:0000259" key="11">
    <source>
        <dbReference type="SMART" id="SM00984"/>
    </source>
</evidence>
<comment type="similarity">
    <text evidence="2 7">Belongs to the UDP-glucose/GDP-mannose dehydrogenase family.</text>
</comment>
<dbReference type="PANTHER" id="PTHR43750">
    <property type="entry name" value="UDP-GLUCOSE 6-DEHYDROGENASE TUAD"/>
    <property type="match status" value="1"/>
</dbReference>
<dbReference type="InterPro" id="IPR001732">
    <property type="entry name" value="UDP-Glc/GDP-Man_DH_N"/>
</dbReference>
<feature type="binding site" evidence="9">
    <location>
        <position position="222"/>
    </location>
    <ligand>
        <name>substrate</name>
    </ligand>
</feature>
<feature type="binding site" evidence="10">
    <location>
        <position position="35"/>
    </location>
    <ligand>
        <name>NAD(+)</name>
        <dbReference type="ChEBI" id="CHEBI:57540"/>
    </ligand>
</feature>
<keyword evidence="5 7" id="KW-0520">NAD</keyword>
<reference evidence="12 13" key="1">
    <citation type="journal article" date="2021" name="bioRxiv">
        <title>Unraveling nitrogen, sulfur and carbon metabolic pathways and microbial community transcriptional responses to substrate deprivation and toxicity stresses in a bioreactor mimicking anoxic brackish coastal sediment conditions.</title>
        <authorList>
            <person name="Martins P.D."/>
            <person name="Echeveste M.J."/>
            <person name="Arshad A."/>
            <person name="Kurth J."/>
            <person name="Ouboter H."/>
            <person name="Jetten M.S.M."/>
            <person name="Welte C.U."/>
        </authorList>
    </citation>
    <scope>NUCLEOTIDE SEQUENCE [LARGE SCALE GENOMIC DNA]</scope>
    <source>
        <strain evidence="12">MAG_38</strain>
    </source>
</reference>
<dbReference type="InterPro" id="IPR008927">
    <property type="entry name" value="6-PGluconate_DH-like_C_sf"/>
</dbReference>
<dbReference type="InterPro" id="IPR014026">
    <property type="entry name" value="UDP-Glc/GDP-Man_DH_dimer"/>
</dbReference>
<dbReference type="Gene3D" id="3.40.50.720">
    <property type="entry name" value="NAD(P)-binding Rossmann-like Domain"/>
    <property type="match status" value="2"/>
</dbReference>
<dbReference type="SUPFAM" id="SSF51735">
    <property type="entry name" value="NAD(P)-binding Rossmann-fold domains"/>
    <property type="match status" value="1"/>
</dbReference>
<feature type="domain" description="UDP-glucose/GDP-mannose dehydrogenase C-terminal" evidence="11">
    <location>
        <begin position="331"/>
        <end position="432"/>
    </location>
</feature>
<sequence length="447" mass="49401">MEICIVGTGYVGLVTGACLAEIGHRVVCVDDDLEKIATLKQGRMPIFEPGLDNLVTRNRREGRLSFTTDLKEGIEAATVIFICVGTPPLEDGDADLSAVEQVARQIGELSSAYKLVVEKSTVPVQTGMWIEKTLKVYGGGKDDRFDVASNPEFLREGSAVEDFLHPDRIVVGVGHPRAERLLRDLYEPIVSGDFTCPTHGVCREAGPIPFVVTDIKSAELIKHASNSFLAMKISFINSVADLCELVGADVERVAEGMGLDRRIGRAFLNAGLGFGGFCFPKDLQAFVKIAEKCGYDFGLLREVDRINELRIVQAIKKLKDHLWILKEKVIGVWGLAFKPDTDDVRYSPALALIHRLLAEGVAVKAYDPKAMERVRQQLPSLLYCQDPYEVASGADALVVATEWKEFGDLDLPRVRTLMRRPLMLDGRNLFDPLKMKAMGFEYLGMGR</sequence>
<comment type="pathway">
    <text evidence="1">Nucleotide-sugar biosynthesis; UDP-alpha-D-glucuronate biosynthesis; UDP-alpha-D-glucuronate from UDP-alpha-D-glucose: step 1/1.</text>
</comment>
<proteinExistence type="inferred from homology"/>
<dbReference type="SUPFAM" id="SSF48179">
    <property type="entry name" value="6-phosphogluconate dehydrogenase C-terminal domain-like"/>
    <property type="match status" value="1"/>
</dbReference>
<evidence type="ECO:0000313" key="12">
    <source>
        <dbReference type="EMBL" id="MBZ0159356.1"/>
    </source>
</evidence>
<dbReference type="InterPro" id="IPR028357">
    <property type="entry name" value="UDPglc_DH_bac"/>
</dbReference>
<evidence type="ECO:0000256" key="9">
    <source>
        <dbReference type="PIRSR" id="PIRSR500134-2"/>
    </source>
</evidence>
<dbReference type="AlphaFoldDB" id="A0AAJ1AHJ4"/>
<gene>
    <name evidence="12" type="ORF">K8G79_04340</name>
</gene>
<dbReference type="InterPro" id="IPR036220">
    <property type="entry name" value="UDP-Glc/GDP-Man_DH_C_sf"/>
</dbReference>
<dbReference type="Pfam" id="PF03720">
    <property type="entry name" value="UDPG_MGDP_dh_C"/>
    <property type="match status" value="1"/>
</dbReference>
<dbReference type="SMART" id="SM00984">
    <property type="entry name" value="UDPG_MGDP_dh_C"/>
    <property type="match status" value="1"/>
</dbReference>
<keyword evidence="4 7" id="KW-0560">Oxidoreductase</keyword>
<dbReference type="PIRSF" id="PIRSF500134">
    <property type="entry name" value="UDPglc_DH_bac"/>
    <property type="match status" value="1"/>
</dbReference>
<dbReference type="NCBIfam" id="TIGR03026">
    <property type="entry name" value="NDP-sugDHase"/>
    <property type="match status" value="1"/>
</dbReference>
<evidence type="ECO:0000256" key="1">
    <source>
        <dbReference type="ARBA" id="ARBA00004701"/>
    </source>
</evidence>
<evidence type="ECO:0000313" key="13">
    <source>
        <dbReference type="Proteomes" id="UP001197609"/>
    </source>
</evidence>
<dbReference type="InterPro" id="IPR017476">
    <property type="entry name" value="UDP-Glc/GDP-Man"/>
</dbReference>
<feature type="active site" description="Nucleophile" evidence="8">
    <location>
        <position position="278"/>
    </location>
</feature>
<evidence type="ECO:0000256" key="6">
    <source>
        <dbReference type="ARBA" id="ARBA00047473"/>
    </source>
</evidence>
<dbReference type="PANTHER" id="PTHR43750:SF3">
    <property type="entry name" value="UDP-GLUCOSE 6-DEHYDROGENASE TUAD"/>
    <property type="match status" value="1"/>
</dbReference>
<dbReference type="Proteomes" id="UP001197609">
    <property type="component" value="Unassembled WGS sequence"/>
</dbReference>
<organism evidence="12 13">
    <name type="scientific">Candidatus Methylomirabilis tolerans</name>
    <dbReference type="NCBI Taxonomy" id="3123416"/>
    <lineage>
        <taxon>Bacteria</taxon>
        <taxon>Candidatus Methylomirabilota</taxon>
        <taxon>Candidatus Methylomirabilia</taxon>
        <taxon>Candidatus Methylomirabilales</taxon>
        <taxon>Candidatus Methylomirabilaceae</taxon>
        <taxon>Candidatus Methylomirabilis</taxon>
    </lineage>
</organism>
<dbReference type="Pfam" id="PF00984">
    <property type="entry name" value="UDPG_MGDP_dh"/>
    <property type="match status" value="1"/>
</dbReference>
<comment type="catalytic activity">
    <reaction evidence="6 7">
        <text>UDP-alpha-D-glucose + 2 NAD(+) + H2O = UDP-alpha-D-glucuronate + 2 NADH + 3 H(+)</text>
        <dbReference type="Rhea" id="RHEA:23596"/>
        <dbReference type="ChEBI" id="CHEBI:15377"/>
        <dbReference type="ChEBI" id="CHEBI:15378"/>
        <dbReference type="ChEBI" id="CHEBI:57540"/>
        <dbReference type="ChEBI" id="CHEBI:57945"/>
        <dbReference type="ChEBI" id="CHEBI:58052"/>
        <dbReference type="ChEBI" id="CHEBI:58885"/>
        <dbReference type="EC" id="1.1.1.22"/>
    </reaction>
</comment>
<feature type="binding site" evidence="9">
    <location>
        <position position="275"/>
    </location>
    <ligand>
        <name>substrate</name>
    </ligand>
</feature>
<accession>A0AAJ1AHJ4</accession>
<evidence type="ECO:0000256" key="5">
    <source>
        <dbReference type="ARBA" id="ARBA00023027"/>
    </source>
</evidence>
<dbReference type="EC" id="1.1.1.22" evidence="3 7"/>
<evidence type="ECO:0000256" key="8">
    <source>
        <dbReference type="PIRSR" id="PIRSR500134-1"/>
    </source>
</evidence>
<dbReference type="GO" id="GO:0000271">
    <property type="term" value="P:polysaccharide biosynthetic process"/>
    <property type="evidence" value="ECO:0007669"/>
    <property type="project" value="InterPro"/>
</dbReference>
<evidence type="ECO:0000256" key="4">
    <source>
        <dbReference type="ARBA" id="ARBA00023002"/>
    </source>
</evidence>
<feature type="binding site" evidence="10">
    <location>
        <position position="86"/>
    </location>
    <ligand>
        <name>NAD(+)</name>
        <dbReference type="ChEBI" id="CHEBI:57540"/>
    </ligand>
</feature>
<dbReference type="InterPro" id="IPR036291">
    <property type="entry name" value="NAD(P)-bd_dom_sf"/>
</dbReference>
<dbReference type="Pfam" id="PF03721">
    <property type="entry name" value="UDPG_MGDP_dh_N"/>
    <property type="match status" value="1"/>
</dbReference>
<evidence type="ECO:0000256" key="7">
    <source>
        <dbReference type="PIRNR" id="PIRNR000124"/>
    </source>
</evidence>
<name>A0AAJ1AHJ4_9BACT</name>
<dbReference type="PIRSF" id="PIRSF000124">
    <property type="entry name" value="UDPglc_GDPman_dh"/>
    <property type="match status" value="1"/>
</dbReference>
<evidence type="ECO:0000256" key="2">
    <source>
        <dbReference type="ARBA" id="ARBA00006601"/>
    </source>
</evidence>
<dbReference type="GO" id="GO:0051287">
    <property type="term" value="F:NAD binding"/>
    <property type="evidence" value="ECO:0007669"/>
    <property type="project" value="InterPro"/>
</dbReference>
<dbReference type="InterPro" id="IPR014027">
    <property type="entry name" value="UDP-Glc/GDP-Man_DH_C"/>
</dbReference>
<feature type="binding site" evidence="10">
    <location>
        <position position="30"/>
    </location>
    <ligand>
        <name>NAD(+)</name>
        <dbReference type="ChEBI" id="CHEBI:57540"/>
    </ligand>
</feature>
<feature type="binding site" evidence="9">
    <location>
        <begin position="153"/>
        <end position="156"/>
    </location>
    <ligand>
        <name>substrate</name>
    </ligand>
</feature>
<feature type="binding site" evidence="9">
    <location>
        <position position="338"/>
    </location>
    <ligand>
        <name>substrate</name>
    </ligand>
</feature>
<dbReference type="EMBL" id="JAIOIU010000043">
    <property type="protein sequence ID" value="MBZ0159356.1"/>
    <property type="molecule type" value="Genomic_DNA"/>
</dbReference>
<dbReference type="SUPFAM" id="SSF52413">
    <property type="entry name" value="UDP-glucose/GDP-mannose dehydrogenase C-terminal domain"/>
    <property type="match status" value="1"/>
</dbReference>
<feature type="binding site" evidence="9">
    <location>
        <begin position="267"/>
        <end position="271"/>
    </location>
    <ligand>
        <name>substrate</name>
    </ligand>
</feature>
<feature type="binding site" evidence="10">
    <location>
        <position position="156"/>
    </location>
    <ligand>
        <name>NAD(+)</name>
        <dbReference type="ChEBI" id="CHEBI:57540"/>
    </ligand>
</feature>
<feature type="binding site" evidence="10">
    <location>
        <position position="121"/>
    </location>
    <ligand>
        <name>NAD(+)</name>
        <dbReference type="ChEBI" id="CHEBI:57540"/>
    </ligand>
</feature>